<reference evidence="2 3" key="1">
    <citation type="submission" date="2015-03" db="EMBL/GenBank/DDBJ databases">
        <title>Draft Genome Sequence of Burkholderia andropogonis type strain ICMP2807, isolated from Sorghum bicolor.</title>
        <authorList>
            <person name="Lopes-Santos L."/>
            <person name="Castro D.B."/>
            <person name="Ottoboni L.M."/>
            <person name="Park D."/>
            <person name="Weirc B.S."/>
            <person name="Destefano S.A."/>
        </authorList>
    </citation>
    <scope>NUCLEOTIDE SEQUENCE [LARGE SCALE GENOMIC DNA]</scope>
    <source>
        <strain evidence="2 3">ICMP2807</strain>
    </source>
</reference>
<organism evidence="2 3">
    <name type="scientific">Robbsia andropogonis</name>
    <dbReference type="NCBI Taxonomy" id="28092"/>
    <lineage>
        <taxon>Bacteria</taxon>
        <taxon>Pseudomonadati</taxon>
        <taxon>Pseudomonadota</taxon>
        <taxon>Betaproteobacteria</taxon>
        <taxon>Burkholderiales</taxon>
        <taxon>Burkholderiaceae</taxon>
        <taxon>Robbsia</taxon>
    </lineage>
</organism>
<evidence type="ECO:0000313" key="3">
    <source>
        <dbReference type="Proteomes" id="UP000033618"/>
    </source>
</evidence>
<comment type="caution">
    <text evidence="2">The sequence shown here is derived from an EMBL/GenBank/DDBJ whole genome shotgun (WGS) entry which is preliminary data.</text>
</comment>
<keyword evidence="1" id="KW-0472">Membrane</keyword>
<evidence type="ECO:0000256" key="1">
    <source>
        <dbReference type="SAM" id="Phobius"/>
    </source>
</evidence>
<gene>
    <name evidence="2" type="ORF">WM40_17870</name>
</gene>
<keyword evidence="1" id="KW-1133">Transmembrane helix</keyword>
<keyword evidence="1" id="KW-0812">Transmembrane</keyword>
<dbReference type="Proteomes" id="UP000033618">
    <property type="component" value="Unassembled WGS sequence"/>
</dbReference>
<protein>
    <submittedName>
        <fullName evidence="2">Uncharacterized protein</fullName>
    </submittedName>
</protein>
<dbReference type="RefSeq" id="WP_046153556.1">
    <property type="nucleotide sequence ID" value="NZ_LAQU01000021.1"/>
</dbReference>
<sequence>MDRRRGESTLSKENVMDYTAPGGDTGRIRLHPARLRWIACFCSAYPPRRDDSHLFTGVLDACAGSPPIVAPCRMPRPLLLRTPAMIGSILIVVFCTLAGAAIGTGIGQTTAVAQQRTEAGVLAQLWLRRVKEIGAEADRALAAINQYPAPFAPMPTLRISVRLFWSHGS</sequence>
<proteinExistence type="predicted"/>
<dbReference type="PATRIC" id="fig|28092.6.peg.4200"/>
<dbReference type="STRING" id="28092.WM40_17870"/>
<feature type="transmembrane region" description="Helical" evidence="1">
    <location>
        <begin position="84"/>
        <end position="106"/>
    </location>
</feature>
<accession>A0A0F5JWU2</accession>
<keyword evidence="3" id="KW-1185">Reference proteome</keyword>
<dbReference type="AlphaFoldDB" id="A0A0F5JWU2"/>
<dbReference type="EMBL" id="LAQU01000021">
    <property type="protein sequence ID" value="KKB62331.1"/>
    <property type="molecule type" value="Genomic_DNA"/>
</dbReference>
<name>A0A0F5JWU2_9BURK</name>
<evidence type="ECO:0000313" key="2">
    <source>
        <dbReference type="EMBL" id="KKB62331.1"/>
    </source>
</evidence>